<evidence type="ECO:0000256" key="8">
    <source>
        <dbReference type="ARBA" id="ARBA00023264"/>
    </source>
</evidence>
<protein>
    <recommendedName>
        <fullName evidence="10">choline-phosphate cytidylyltransferase</fullName>
        <ecNumber evidence="10">2.7.7.15</ecNumber>
    </recommendedName>
</protein>
<dbReference type="CDD" id="cd02174">
    <property type="entry name" value="CCT"/>
    <property type="match status" value="1"/>
</dbReference>
<dbReference type="STRING" id="299467.A0A443SS80"/>
<evidence type="ECO:0000256" key="10">
    <source>
        <dbReference type="ARBA" id="ARBA00026101"/>
    </source>
</evidence>
<feature type="compositionally biased region" description="Polar residues" evidence="11">
    <location>
        <begin position="318"/>
        <end position="332"/>
    </location>
</feature>
<feature type="compositionally biased region" description="Acidic residues" evidence="11">
    <location>
        <begin position="340"/>
        <end position="350"/>
    </location>
</feature>
<comment type="pathway">
    <text evidence="9">Phospholipid metabolism; phosphatidylcholine biosynthesis; phosphatidylcholine from phosphocholine: step 1/2.</text>
</comment>
<dbReference type="Pfam" id="PF01467">
    <property type="entry name" value="CTP_transf_like"/>
    <property type="match status" value="1"/>
</dbReference>
<evidence type="ECO:0000256" key="2">
    <source>
        <dbReference type="ARBA" id="ARBA00010101"/>
    </source>
</evidence>
<evidence type="ECO:0000256" key="6">
    <source>
        <dbReference type="ARBA" id="ARBA00023098"/>
    </source>
</evidence>
<dbReference type="SUPFAM" id="SSF52374">
    <property type="entry name" value="Nucleotidylyl transferase"/>
    <property type="match status" value="1"/>
</dbReference>
<dbReference type="Proteomes" id="UP000288716">
    <property type="component" value="Unassembled WGS sequence"/>
</dbReference>
<evidence type="ECO:0000256" key="11">
    <source>
        <dbReference type="SAM" id="MobiDB-lite"/>
    </source>
</evidence>
<reference evidence="13 14" key="1">
    <citation type="journal article" date="2018" name="Gigascience">
        <title>Genomes of trombidid mites reveal novel predicted allergens and laterally-transferred genes associated with secondary metabolism.</title>
        <authorList>
            <person name="Dong X."/>
            <person name="Chaisiri K."/>
            <person name="Xia D."/>
            <person name="Armstrong S.D."/>
            <person name="Fang Y."/>
            <person name="Donnelly M.J."/>
            <person name="Kadowaki T."/>
            <person name="McGarry J.W."/>
            <person name="Darby A.C."/>
            <person name="Makepeace B.L."/>
        </authorList>
    </citation>
    <scope>NUCLEOTIDE SEQUENCE [LARGE SCALE GENOMIC DNA]</scope>
    <source>
        <strain evidence="13">UoL-UT</strain>
    </source>
</reference>
<keyword evidence="14" id="KW-1185">Reference proteome</keyword>
<dbReference type="EMBL" id="NCKV01000528">
    <property type="protein sequence ID" value="RWS30378.1"/>
    <property type="molecule type" value="Genomic_DNA"/>
</dbReference>
<dbReference type="InterPro" id="IPR041723">
    <property type="entry name" value="CCT"/>
</dbReference>
<dbReference type="EC" id="2.7.7.15" evidence="10"/>
<keyword evidence="8" id="KW-1208">Phospholipid metabolism</keyword>
<keyword evidence="4 13" id="KW-0808">Transferase</keyword>
<dbReference type="InterPro" id="IPR014729">
    <property type="entry name" value="Rossmann-like_a/b/a_fold"/>
</dbReference>
<dbReference type="UniPathway" id="UPA00753">
    <property type="reaction ID" value="UER00739"/>
</dbReference>
<evidence type="ECO:0000313" key="13">
    <source>
        <dbReference type="EMBL" id="RWS30378.1"/>
    </source>
</evidence>
<evidence type="ECO:0000256" key="4">
    <source>
        <dbReference type="ARBA" id="ARBA00022679"/>
    </source>
</evidence>
<evidence type="ECO:0000256" key="3">
    <source>
        <dbReference type="ARBA" id="ARBA00022516"/>
    </source>
</evidence>
<feature type="domain" description="Cytidyltransferase-like" evidence="12">
    <location>
        <begin position="68"/>
        <end position="200"/>
    </location>
</feature>
<dbReference type="PANTHER" id="PTHR10739:SF13">
    <property type="entry name" value="CHOLINE-PHOSPHATE CYTIDYLYLTRANSFERASE"/>
    <property type="match status" value="1"/>
</dbReference>
<dbReference type="Gene3D" id="3.40.50.620">
    <property type="entry name" value="HUPs"/>
    <property type="match status" value="1"/>
</dbReference>
<dbReference type="AlphaFoldDB" id="A0A443SS80"/>
<feature type="region of interest" description="Disordered" evidence="11">
    <location>
        <begin position="289"/>
        <end position="350"/>
    </location>
</feature>
<dbReference type="FunFam" id="3.40.50.620:FF:000016">
    <property type="entry name" value="Putative choline-phosphate cytidylyltransferase B"/>
    <property type="match status" value="1"/>
</dbReference>
<dbReference type="GO" id="GO:0004105">
    <property type="term" value="F:choline-phosphate cytidylyltransferase activity"/>
    <property type="evidence" value="ECO:0007669"/>
    <property type="project" value="UniProtKB-EC"/>
</dbReference>
<evidence type="ECO:0000256" key="7">
    <source>
        <dbReference type="ARBA" id="ARBA00023209"/>
    </source>
</evidence>
<evidence type="ECO:0000313" key="14">
    <source>
        <dbReference type="Proteomes" id="UP000288716"/>
    </source>
</evidence>
<name>A0A443SS80_9ACAR</name>
<comment type="caution">
    <text evidence="13">The sequence shown here is derived from an EMBL/GenBank/DDBJ whole genome shotgun (WGS) entry which is preliminary data.</text>
</comment>
<evidence type="ECO:0000256" key="9">
    <source>
        <dbReference type="ARBA" id="ARBA00025706"/>
    </source>
</evidence>
<dbReference type="InterPro" id="IPR004821">
    <property type="entry name" value="Cyt_trans-like"/>
</dbReference>
<gene>
    <name evidence="13" type="ORF">B4U80_07512</name>
</gene>
<sequence>MANRKRMRREVLNEGIDMLRDGEVKRIPLAAAAFSDDPEAIRVREHCDYSVKITLDSAAKASRPVRVYADGIYDLFHSGHARQLMQAKNAFPNVYLIVGVCSDANTNKYKGKTVMNEWERYEAVRHCRYVDEVVRDAPWVITEPFLIENKIDFVAHDQLPYGCIAEGQEDNADVYQEIKRKGMFLATQRTDGISTSDLVARIVKDYDVYVRRNLARGYSAKEMNVSFLNEKKFLLQNKLDELKDKYEEKKHGLLQRWEERSRDFITNFLDLFGRDGPLNNLWNQSKGRLQRALSPSPTSSPSHVSTDEEEDENGKLVPNNNHQSDVQVSHLKSSTVSDDKSDDADDYSDA</sequence>
<keyword evidence="3" id="KW-0444">Lipid biosynthesis</keyword>
<organism evidence="13 14">
    <name type="scientific">Leptotrombidium deliense</name>
    <dbReference type="NCBI Taxonomy" id="299467"/>
    <lineage>
        <taxon>Eukaryota</taxon>
        <taxon>Metazoa</taxon>
        <taxon>Ecdysozoa</taxon>
        <taxon>Arthropoda</taxon>
        <taxon>Chelicerata</taxon>
        <taxon>Arachnida</taxon>
        <taxon>Acari</taxon>
        <taxon>Acariformes</taxon>
        <taxon>Trombidiformes</taxon>
        <taxon>Prostigmata</taxon>
        <taxon>Anystina</taxon>
        <taxon>Parasitengona</taxon>
        <taxon>Trombiculoidea</taxon>
        <taxon>Trombiculidae</taxon>
        <taxon>Leptotrombidium</taxon>
    </lineage>
</organism>
<dbReference type="OrthoDB" id="17102at2759"/>
<evidence type="ECO:0000259" key="12">
    <source>
        <dbReference type="Pfam" id="PF01467"/>
    </source>
</evidence>
<accession>A0A443SS80</accession>
<proteinExistence type="inferred from homology"/>
<comment type="similarity">
    <text evidence="2">Belongs to the cytidylyltransferase family.</text>
</comment>
<dbReference type="VEuPathDB" id="VectorBase:LDEU001662"/>
<evidence type="ECO:0000256" key="5">
    <source>
        <dbReference type="ARBA" id="ARBA00022695"/>
    </source>
</evidence>
<dbReference type="PANTHER" id="PTHR10739">
    <property type="entry name" value="CYTIDYLYLTRANSFERASE"/>
    <property type="match status" value="1"/>
</dbReference>
<comment type="pathway">
    <text evidence="1">Lipid metabolism.</text>
</comment>
<evidence type="ECO:0000256" key="1">
    <source>
        <dbReference type="ARBA" id="ARBA00005189"/>
    </source>
</evidence>
<dbReference type="InterPro" id="IPR045049">
    <property type="entry name" value="Pcy1-like"/>
</dbReference>
<keyword evidence="7" id="KW-0594">Phospholipid biosynthesis</keyword>
<keyword evidence="5 13" id="KW-0548">Nucleotidyltransferase</keyword>
<keyword evidence="6" id="KW-0443">Lipid metabolism</keyword>
<dbReference type="NCBIfam" id="TIGR00125">
    <property type="entry name" value="cyt_tran_rel"/>
    <property type="match status" value="1"/>
</dbReference>
<dbReference type="GO" id="GO:0031210">
    <property type="term" value="F:phosphatidylcholine binding"/>
    <property type="evidence" value="ECO:0007669"/>
    <property type="project" value="TreeGrafter"/>
</dbReference>